<dbReference type="Proteomes" id="UP000646523">
    <property type="component" value="Unassembled WGS sequence"/>
</dbReference>
<reference evidence="1" key="2">
    <citation type="submission" date="2020-09" db="EMBL/GenBank/DDBJ databases">
        <authorList>
            <person name="Sun Q."/>
            <person name="Zhou Y."/>
        </authorList>
    </citation>
    <scope>NUCLEOTIDE SEQUENCE</scope>
    <source>
        <strain evidence="1">CGMCC 4.7368</strain>
    </source>
</reference>
<accession>A0A917YPC9</accession>
<dbReference type="AlphaFoldDB" id="A0A917YPC9"/>
<organism evidence="1 2">
    <name type="scientific">Nonomuraea cavernae</name>
    <dbReference type="NCBI Taxonomy" id="2045107"/>
    <lineage>
        <taxon>Bacteria</taxon>
        <taxon>Bacillati</taxon>
        <taxon>Actinomycetota</taxon>
        <taxon>Actinomycetes</taxon>
        <taxon>Streptosporangiales</taxon>
        <taxon>Streptosporangiaceae</taxon>
        <taxon>Nonomuraea</taxon>
    </lineage>
</organism>
<comment type="caution">
    <text evidence="1">The sequence shown here is derived from an EMBL/GenBank/DDBJ whole genome shotgun (WGS) entry which is preliminary data.</text>
</comment>
<proteinExistence type="predicted"/>
<name>A0A917YPC9_9ACTN</name>
<dbReference type="RefSeq" id="WP_189122675.1">
    <property type="nucleotide sequence ID" value="NZ_BMNH01000002.1"/>
</dbReference>
<evidence type="ECO:0000313" key="2">
    <source>
        <dbReference type="Proteomes" id="UP000646523"/>
    </source>
</evidence>
<keyword evidence="2" id="KW-1185">Reference proteome</keyword>
<sequence length="177" mass="19640">MSDERRTDVPLERPTDPYVAAGEVLRAYQQESGVLPTWRHLVGLAGRPAALATLLLRCDNESAAAGDKLASKILRAVNDARHQEETTDMPPYWGPGGYLESAVDPAARVVVNGEHYAIGGDTGGFRGFGGRRFDIEWFDGRTATTRNLWHQGEIPPEWRHRYPDNARFVQPQEGTQA</sequence>
<dbReference type="EMBL" id="BMNH01000002">
    <property type="protein sequence ID" value="GGO63014.1"/>
    <property type="molecule type" value="Genomic_DNA"/>
</dbReference>
<evidence type="ECO:0000313" key="1">
    <source>
        <dbReference type="EMBL" id="GGO63014.1"/>
    </source>
</evidence>
<gene>
    <name evidence="1" type="ORF">GCM10012289_08940</name>
</gene>
<protein>
    <submittedName>
        <fullName evidence="1">Uncharacterized protein</fullName>
    </submittedName>
</protein>
<reference evidence="1" key="1">
    <citation type="journal article" date="2014" name="Int. J. Syst. Evol. Microbiol.">
        <title>Complete genome sequence of Corynebacterium casei LMG S-19264T (=DSM 44701T), isolated from a smear-ripened cheese.</title>
        <authorList>
            <consortium name="US DOE Joint Genome Institute (JGI-PGF)"/>
            <person name="Walter F."/>
            <person name="Albersmeier A."/>
            <person name="Kalinowski J."/>
            <person name="Ruckert C."/>
        </authorList>
    </citation>
    <scope>NUCLEOTIDE SEQUENCE</scope>
    <source>
        <strain evidence="1">CGMCC 4.7368</strain>
    </source>
</reference>